<feature type="compositionally biased region" description="Polar residues" evidence="1">
    <location>
        <begin position="68"/>
        <end position="89"/>
    </location>
</feature>
<evidence type="ECO:0000313" key="3">
    <source>
        <dbReference type="Proteomes" id="UP001362999"/>
    </source>
</evidence>
<gene>
    <name evidence="2" type="ORF">R3P38DRAFT_58820</name>
</gene>
<evidence type="ECO:0000256" key="1">
    <source>
        <dbReference type="SAM" id="MobiDB-lite"/>
    </source>
</evidence>
<organism evidence="2 3">
    <name type="scientific">Favolaschia claudopus</name>
    <dbReference type="NCBI Taxonomy" id="2862362"/>
    <lineage>
        <taxon>Eukaryota</taxon>
        <taxon>Fungi</taxon>
        <taxon>Dikarya</taxon>
        <taxon>Basidiomycota</taxon>
        <taxon>Agaricomycotina</taxon>
        <taxon>Agaricomycetes</taxon>
        <taxon>Agaricomycetidae</taxon>
        <taxon>Agaricales</taxon>
        <taxon>Marasmiineae</taxon>
        <taxon>Mycenaceae</taxon>
        <taxon>Favolaschia</taxon>
    </lineage>
</organism>
<sequence length="209" mass="24427">MAEVEKIDRLLRLRMLCSRMQPKLVESAKRFLSTTKTRKTGTHMKTRWRLRREVVWDLCERPMRFSSSEPFNEEVSPTSIEEQPVNNPSYFERRPTTCSTQIIISVPVRIQLSSKKDSKRLRKPQTTSLNAHASTRLDRFPVRSCRNPNRDNSAGTPRSVTTYIRTSTDGPVQHDWKHMKRWSVSGLINHDIPSNFLLYLQFEALIVQI</sequence>
<feature type="region of interest" description="Disordered" evidence="1">
    <location>
        <begin position="143"/>
        <end position="162"/>
    </location>
</feature>
<proteinExistence type="predicted"/>
<comment type="caution">
    <text evidence="2">The sequence shown here is derived from an EMBL/GenBank/DDBJ whole genome shotgun (WGS) entry which is preliminary data.</text>
</comment>
<reference evidence="2 3" key="1">
    <citation type="journal article" date="2024" name="J Genomics">
        <title>Draft genome sequencing and assembly of Favolaschia claudopus CIRM-BRFM 2984 isolated from oak limbs.</title>
        <authorList>
            <person name="Navarro D."/>
            <person name="Drula E."/>
            <person name="Chaduli D."/>
            <person name="Cazenave R."/>
            <person name="Ahrendt S."/>
            <person name="Wang J."/>
            <person name="Lipzen A."/>
            <person name="Daum C."/>
            <person name="Barry K."/>
            <person name="Grigoriev I.V."/>
            <person name="Favel A."/>
            <person name="Rosso M.N."/>
            <person name="Martin F."/>
        </authorList>
    </citation>
    <scope>NUCLEOTIDE SEQUENCE [LARGE SCALE GENOMIC DNA]</scope>
    <source>
        <strain evidence="2 3">CIRM-BRFM 2984</strain>
    </source>
</reference>
<name>A0AAW0EJ61_9AGAR</name>
<dbReference type="AlphaFoldDB" id="A0AAW0EJ61"/>
<evidence type="ECO:0000313" key="2">
    <source>
        <dbReference type="EMBL" id="KAK7064815.1"/>
    </source>
</evidence>
<protein>
    <submittedName>
        <fullName evidence="2">Uncharacterized protein</fullName>
    </submittedName>
</protein>
<accession>A0AAW0EJ61</accession>
<dbReference type="Proteomes" id="UP001362999">
    <property type="component" value="Unassembled WGS sequence"/>
</dbReference>
<dbReference type="EMBL" id="JAWWNJ010000001">
    <property type="protein sequence ID" value="KAK7064815.1"/>
    <property type="molecule type" value="Genomic_DNA"/>
</dbReference>
<feature type="region of interest" description="Disordered" evidence="1">
    <location>
        <begin position="68"/>
        <end position="92"/>
    </location>
</feature>
<feature type="compositionally biased region" description="Polar residues" evidence="1">
    <location>
        <begin position="146"/>
        <end position="162"/>
    </location>
</feature>
<keyword evidence="3" id="KW-1185">Reference proteome</keyword>